<proteinExistence type="predicted"/>
<evidence type="ECO:0000313" key="1">
    <source>
        <dbReference type="EMBL" id="VDL78061.1"/>
    </source>
</evidence>
<dbReference type="STRING" id="27835.A0A0N4YD04"/>
<reference evidence="1 2" key="2">
    <citation type="submission" date="2018-11" db="EMBL/GenBank/DDBJ databases">
        <authorList>
            <consortium name="Pathogen Informatics"/>
        </authorList>
    </citation>
    <scope>NUCLEOTIDE SEQUENCE [LARGE SCALE GENOMIC DNA]</scope>
</reference>
<gene>
    <name evidence="1" type="ORF">NBR_LOCUS14472</name>
</gene>
<dbReference type="Proteomes" id="UP000271162">
    <property type="component" value="Unassembled WGS sequence"/>
</dbReference>
<evidence type="ECO:0000313" key="2">
    <source>
        <dbReference type="Proteomes" id="UP000271162"/>
    </source>
</evidence>
<evidence type="ECO:0000313" key="3">
    <source>
        <dbReference type="WBParaSite" id="NBR_0001447101-mRNA-1"/>
    </source>
</evidence>
<dbReference type="EMBL" id="UYSL01021378">
    <property type="protein sequence ID" value="VDL78061.1"/>
    <property type="molecule type" value="Genomic_DNA"/>
</dbReference>
<sequence length="86" mass="10122">MKRTEKKIAETNPIPLYTDAATRTTTSTEHTLTQLRQWVWIPKARATIKRVINNRCFICKRLNAKPFKLPDFPIHPDFRVNKPSYP</sequence>
<name>A0A0N4YD04_NIPBR</name>
<protein>
    <submittedName>
        <fullName evidence="3">Integrase_H2C2 domain-containing protein</fullName>
    </submittedName>
</protein>
<accession>A0A0N4YD04</accession>
<keyword evidence="2" id="KW-1185">Reference proteome</keyword>
<dbReference type="AlphaFoldDB" id="A0A0N4YD04"/>
<dbReference type="WBParaSite" id="NBR_0001447101-mRNA-1">
    <property type="protein sequence ID" value="NBR_0001447101-mRNA-1"/>
    <property type="gene ID" value="NBR_0001447101"/>
</dbReference>
<reference evidence="3" key="1">
    <citation type="submission" date="2017-02" db="UniProtKB">
        <authorList>
            <consortium name="WormBaseParasite"/>
        </authorList>
    </citation>
    <scope>IDENTIFICATION</scope>
</reference>
<organism evidence="3">
    <name type="scientific">Nippostrongylus brasiliensis</name>
    <name type="common">Rat hookworm</name>
    <dbReference type="NCBI Taxonomy" id="27835"/>
    <lineage>
        <taxon>Eukaryota</taxon>
        <taxon>Metazoa</taxon>
        <taxon>Ecdysozoa</taxon>
        <taxon>Nematoda</taxon>
        <taxon>Chromadorea</taxon>
        <taxon>Rhabditida</taxon>
        <taxon>Rhabditina</taxon>
        <taxon>Rhabditomorpha</taxon>
        <taxon>Strongyloidea</taxon>
        <taxon>Heligmosomidae</taxon>
        <taxon>Nippostrongylus</taxon>
    </lineage>
</organism>